<protein>
    <recommendedName>
        <fullName evidence="1">C2H2-type domain-containing protein</fullName>
    </recommendedName>
</protein>
<organism evidence="2">
    <name type="scientific">viral metagenome</name>
    <dbReference type="NCBI Taxonomy" id="1070528"/>
    <lineage>
        <taxon>unclassified sequences</taxon>
        <taxon>metagenomes</taxon>
        <taxon>organismal metagenomes</taxon>
    </lineage>
</organism>
<name>A0A6C0IQJ5_9ZZZZ</name>
<evidence type="ECO:0000259" key="1">
    <source>
        <dbReference type="PROSITE" id="PS00028"/>
    </source>
</evidence>
<evidence type="ECO:0000313" key="2">
    <source>
        <dbReference type="EMBL" id="QHT94706.1"/>
    </source>
</evidence>
<dbReference type="Gene3D" id="3.30.160.60">
    <property type="entry name" value="Classic Zinc Finger"/>
    <property type="match status" value="1"/>
</dbReference>
<dbReference type="EMBL" id="MN740229">
    <property type="protein sequence ID" value="QHT94706.1"/>
    <property type="molecule type" value="Genomic_DNA"/>
</dbReference>
<proteinExistence type="predicted"/>
<dbReference type="PROSITE" id="PS00028">
    <property type="entry name" value="ZINC_FINGER_C2H2_1"/>
    <property type="match status" value="1"/>
</dbReference>
<reference evidence="2" key="1">
    <citation type="journal article" date="2020" name="Nature">
        <title>Giant virus diversity and host interactions through global metagenomics.</title>
        <authorList>
            <person name="Schulz F."/>
            <person name="Roux S."/>
            <person name="Paez-Espino D."/>
            <person name="Jungbluth S."/>
            <person name="Walsh D.A."/>
            <person name="Denef V.J."/>
            <person name="McMahon K.D."/>
            <person name="Konstantinidis K.T."/>
            <person name="Eloe-Fadrosh E.A."/>
            <person name="Kyrpides N.C."/>
            <person name="Woyke T."/>
        </authorList>
    </citation>
    <scope>NUCLEOTIDE SEQUENCE</scope>
    <source>
        <strain evidence="2">GVMAG-M-3300024261-26</strain>
    </source>
</reference>
<sequence length="300" mass="34974">MLTKNLQKTPLKFICEHCNYTCSKQSEFNKHLLTAKHEKRTMLTKNLQKISTAFQCSKCDKQYKSRMGLWQHKNKCDSKVEHKLHDNANILYNDTVTANTVMQLIKQNQEFKDLIIELSKKDTTTNNNTTNNNQKFNLNFFLNDTCKDAMNMSDFIENMNVQFEDIENIGRNGYVAGMTDMILSRIKTLDVTKRPMHCTDMKRETIYIKDNDVWEKDANNVKLHKMIGCIAHQNCSIIPAWRDKYPDSTNTETPKFEFCITMMRNVLGDAGEEQTRLDNKVIRNVTKHINVAKQPDTIEL</sequence>
<accession>A0A6C0IQJ5</accession>
<dbReference type="SMART" id="SM00355">
    <property type="entry name" value="ZnF_C2H2"/>
    <property type="match status" value="2"/>
</dbReference>
<dbReference type="AlphaFoldDB" id="A0A6C0IQJ5"/>
<dbReference type="InterPro" id="IPR013087">
    <property type="entry name" value="Znf_C2H2_type"/>
</dbReference>
<feature type="domain" description="C2H2-type" evidence="1">
    <location>
        <begin position="15"/>
        <end position="37"/>
    </location>
</feature>